<proteinExistence type="predicted"/>
<feature type="domain" description="RNHCP" evidence="1">
    <location>
        <begin position="5"/>
        <end position="91"/>
    </location>
</feature>
<protein>
    <recommendedName>
        <fullName evidence="1">RNHCP domain-containing protein</fullName>
    </recommendedName>
</protein>
<evidence type="ECO:0000313" key="2">
    <source>
        <dbReference type="EMBL" id="MPM22472.1"/>
    </source>
</evidence>
<dbReference type="InterPro" id="IPR024439">
    <property type="entry name" value="RNHCP"/>
</dbReference>
<comment type="caution">
    <text evidence="2">The sequence shown here is derived from an EMBL/GenBank/DDBJ whole genome shotgun (WGS) entry which is preliminary data.</text>
</comment>
<reference evidence="2" key="1">
    <citation type="submission" date="2019-08" db="EMBL/GenBank/DDBJ databases">
        <authorList>
            <person name="Kucharzyk K."/>
            <person name="Murdoch R.W."/>
            <person name="Higgins S."/>
            <person name="Loffler F."/>
        </authorList>
    </citation>
    <scope>NUCLEOTIDE SEQUENCE</scope>
</reference>
<organism evidence="2">
    <name type="scientific">bioreactor metagenome</name>
    <dbReference type="NCBI Taxonomy" id="1076179"/>
    <lineage>
        <taxon>unclassified sequences</taxon>
        <taxon>metagenomes</taxon>
        <taxon>ecological metagenomes</taxon>
    </lineage>
</organism>
<evidence type="ECO:0000259" key="1">
    <source>
        <dbReference type="Pfam" id="PF12647"/>
    </source>
</evidence>
<accession>A0A644Y1S3</accession>
<dbReference type="Pfam" id="PF12647">
    <property type="entry name" value="RNHCP"/>
    <property type="match status" value="1"/>
</dbReference>
<sequence length="101" mass="11123">MTESDDFICIHCGMPVSGLAWGTKHRNHCPHCLHSRHVDMRPGDRACLCKGEMQPIALWQKVDGELMILHRCTTCGMIKANRAAGDDDLSALEALLPKVVG</sequence>
<dbReference type="EMBL" id="VSSQ01003817">
    <property type="protein sequence ID" value="MPM22472.1"/>
    <property type="molecule type" value="Genomic_DNA"/>
</dbReference>
<gene>
    <name evidence="2" type="ORF">SDC9_68927</name>
</gene>
<dbReference type="AlphaFoldDB" id="A0A644Y1S3"/>
<name>A0A644Y1S3_9ZZZZ</name>